<feature type="transmembrane region" description="Helical" evidence="1">
    <location>
        <begin position="76"/>
        <end position="96"/>
    </location>
</feature>
<evidence type="ECO:0000256" key="1">
    <source>
        <dbReference type="SAM" id="Phobius"/>
    </source>
</evidence>
<dbReference type="Pfam" id="PF04654">
    <property type="entry name" value="DUF599"/>
    <property type="match status" value="1"/>
</dbReference>
<accession>A0A2P6Q4C0</accession>
<dbReference type="OrthoDB" id="665451at2759"/>
<gene>
    <name evidence="2" type="ORF">RchiOBHm_Chr5g0009451</name>
</gene>
<dbReference type="OMA" id="IMFVYHI"/>
<keyword evidence="1" id="KW-0812">Transmembrane</keyword>
<reference evidence="2 3" key="1">
    <citation type="journal article" date="2018" name="Nat. Genet.">
        <title>The Rosa genome provides new insights in the design of modern roses.</title>
        <authorList>
            <person name="Bendahmane M."/>
        </authorList>
    </citation>
    <scope>NUCLEOTIDE SEQUENCE [LARGE SCALE GENOMIC DNA]</scope>
    <source>
        <strain evidence="3">cv. Old Blush</strain>
    </source>
</reference>
<dbReference type="EMBL" id="PDCK01000043">
    <property type="protein sequence ID" value="PRQ29032.1"/>
    <property type="molecule type" value="Genomic_DNA"/>
</dbReference>
<sequence>MGFGKDDLDLVLVPSGLLIMFVYHINLLYRYLHLPHTTVIGFENNDKRAWVERVMQAERRDVGIVLNVISSNTSAATFLCSISLTLSSLIGAWLGSSTNGVFQSELVYGNTNPSTITIKYITLLTCFLLAFACFVQSARHFVHANYLISTPDSNIPAWYVEMAVIRGGDFWSLGLRALYFALTLLLWFFGPIPMFVSSIVLVMVLHYLDTNTRPMFQHQFRGKEMVKKVEERISEVAVTSRHHHREKVETLV</sequence>
<proteinExistence type="predicted"/>
<feature type="transmembrane region" description="Helical" evidence="1">
    <location>
        <begin position="178"/>
        <end position="208"/>
    </location>
</feature>
<evidence type="ECO:0000313" key="2">
    <source>
        <dbReference type="EMBL" id="PRQ29032.1"/>
    </source>
</evidence>
<keyword evidence="1" id="KW-0472">Membrane</keyword>
<dbReference type="Gramene" id="PRQ29032">
    <property type="protein sequence ID" value="PRQ29032"/>
    <property type="gene ID" value="RchiOBHm_Chr5g0009451"/>
</dbReference>
<comment type="caution">
    <text evidence="2">The sequence shown here is derived from an EMBL/GenBank/DDBJ whole genome shotgun (WGS) entry which is preliminary data.</text>
</comment>
<dbReference type="AlphaFoldDB" id="A0A2P6Q4C0"/>
<name>A0A2P6Q4C0_ROSCH</name>
<feature type="transmembrane region" description="Helical" evidence="1">
    <location>
        <begin position="12"/>
        <end position="32"/>
    </location>
</feature>
<feature type="transmembrane region" description="Helical" evidence="1">
    <location>
        <begin position="116"/>
        <end position="135"/>
    </location>
</feature>
<protein>
    <submittedName>
        <fullName evidence="2">Uncharacterized protein</fullName>
    </submittedName>
</protein>
<dbReference type="InterPro" id="IPR006747">
    <property type="entry name" value="DUF599"/>
</dbReference>
<keyword evidence="3" id="KW-1185">Reference proteome</keyword>
<organism evidence="2 3">
    <name type="scientific">Rosa chinensis</name>
    <name type="common">China rose</name>
    <dbReference type="NCBI Taxonomy" id="74649"/>
    <lineage>
        <taxon>Eukaryota</taxon>
        <taxon>Viridiplantae</taxon>
        <taxon>Streptophyta</taxon>
        <taxon>Embryophyta</taxon>
        <taxon>Tracheophyta</taxon>
        <taxon>Spermatophyta</taxon>
        <taxon>Magnoliopsida</taxon>
        <taxon>eudicotyledons</taxon>
        <taxon>Gunneridae</taxon>
        <taxon>Pentapetalae</taxon>
        <taxon>rosids</taxon>
        <taxon>fabids</taxon>
        <taxon>Rosales</taxon>
        <taxon>Rosaceae</taxon>
        <taxon>Rosoideae</taxon>
        <taxon>Rosoideae incertae sedis</taxon>
        <taxon>Rosa</taxon>
    </lineage>
</organism>
<evidence type="ECO:0000313" key="3">
    <source>
        <dbReference type="Proteomes" id="UP000238479"/>
    </source>
</evidence>
<dbReference type="Proteomes" id="UP000238479">
    <property type="component" value="Chromosome 5"/>
</dbReference>
<keyword evidence="1" id="KW-1133">Transmembrane helix</keyword>
<dbReference type="PANTHER" id="PTHR31168:SF21">
    <property type="entry name" value="EMB|CAB89385.1"/>
    <property type="match status" value="1"/>
</dbReference>
<dbReference type="PANTHER" id="PTHR31168">
    <property type="entry name" value="OS02G0292800 PROTEIN"/>
    <property type="match status" value="1"/>
</dbReference>